<comment type="caution">
    <text evidence="4">The sequence shown here is derived from an EMBL/GenBank/DDBJ whole genome shotgun (WGS) entry which is preliminary data.</text>
</comment>
<evidence type="ECO:0000259" key="3">
    <source>
        <dbReference type="PROSITE" id="PS50921"/>
    </source>
</evidence>
<dbReference type="InterPro" id="IPR005561">
    <property type="entry name" value="ANTAR"/>
</dbReference>
<dbReference type="SMART" id="SM00065">
    <property type="entry name" value="GAF"/>
    <property type="match status" value="1"/>
</dbReference>
<dbReference type="Pfam" id="PF03861">
    <property type="entry name" value="ANTAR"/>
    <property type="match status" value="1"/>
</dbReference>
<dbReference type="InterPro" id="IPR012074">
    <property type="entry name" value="GAF_ANTAR"/>
</dbReference>
<dbReference type="InterPro" id="IPR029016">
    <property type="entry name" value="GAF-like_dom_sf"/>
</dbReference>
<dbReference type="AlphaFoldDB" id="A0A6N8GPD3"/>
<evidence type="ECO:0000313" key="4">
    <source>
        <dbReference type="EMBL" id="MUN64639.1"/>
    </source>
</evidence>
<dbReference type="Pfam" id="PF13185">
    <property type="entry name" value="GAF_2"/>
    <property type="match status" value="1"/>
</dbReference>
<dbReference type="InterPro" id="IPR036388">
    <property type="entry name" value="WH-like_DNA-bd_sf"/>
</dbReference>
<evidence type="ECO:0000256" key="1">
    <source>
        <dbReference type="ARBA" id="ARBA00023015"/>
    </source>
</evidence>
<dbReference type="InterPro" id="IPR003018">
    <property type="entry name" value="GAF"/>
</dbReference>
<evidence type="ECO:0000256" key="2">
    <source>
        <dbReference type="ARBA" id="ARBA00023163"/>
    </source>
</evidence>
<dbReference type="Proteomes" id="UP000436989">
    <property type="component" value="Unassembled WGS sequence"/>
</dbReference>
<gene>
    <name evidence="4" type="ORF">GMA12_16070</name>
</gene>
<sequence>MTPDPSSGELATVFAQLHGMLLSQDDATTAVSRLAHAARQMVPAAAGAGVSLLDEAGTRISTAATDPAVEAADAAQYELGAGPCLSAWATQEPQRIADTTTETRWAAWEAAASAAGIRSVLSTPLVHRGQALGALKVYATTPAAFGPDEERLLGLFAEAAATLLGAAQPVETPTRLNAALRTALATRETVGLATGVLMARDHLRPEAARTALLETARAQGRRVAEVATDLLETA</sequence>
<dbReference type="SUPFAM" id="SSF55781">
    <property type="entry name" value="GAF domain-like"/>
    <property type="match status" value="1"/>
</dbReference>
<evidence type="ECO:0000313" key="5">
    <source>
        <dbReference type="Proteomes" id="UP000436989"/>
    </source>
</evidence>
<keyword evidence="2" id="KW-0804">Transcription</keyword>
<feature type="domain" description="ANTAR" evidence="3">
    <location>
        <begin position="170"/>
        <end position="231"/>
    </location>
</feature>
<dbReference type="Gene3D" id="3.30.450.40">
    <property type="match status" value="1"/>
</dbReference>
<dbReference type="GO" id="GO:0003723">
    <property type="term" value="F:RNA binding"/>
    <property type="evidence" value="ECO:0007669"/>
    <property type="project" value="InterPro"/>
</dbReference>
<proteinExistence type="predicted"/>
<keyword evidence="1" id="KW-0805">Transcription regulation</keyword>
<dbReference type="SMART" id="SM01012">
    <property type="entry name" value="ANTAR"/>
    <property type="match status" value="1"/>
</dbReference>
<protein>
    <submittedName>
        <fullName evidence="4">GAF domain-containing protein</fullName>
    </submittedName>
</protein>
<dbReference type="RefSeq" id="WP_156270516.1">
    <property type="nucleotide sequence ID" value="NZ_WOGU01000016.1"/>
</dbReference>
<dbReference type="EMBL" id="WOGU01000016">
    <property type="protein sequence ID" value="MUN64639.1"/>
    <property type="molecule type" value="Genomic_DNA"/>
</dbReference>
<organism evidence="4 5">
    <name type="scientific">Kocuria sediminis</name>
    <dbReference type="NCBI Taxonomy" id="1038857"/>
    <lineage>
        <taxon>Bacteria</taxon>
        <taxon>Bacillati</taxon>
        <taxon>Actinomycetota</taxon>
        <taxon>Actinomycetes</taxon>
        <taxon>Micrococcales</taxon>
        <taxon>Micrococcaceae</taxon>
        <taxon>Kocuria</taxon>
    </lineage>
</organism>
<dbReference type="PIRSF" id="PIRSF036625">
    <property type="entry name" value="GAF_ANTAR"/>
    <property type="match status" value="1"/>
</dbReference>
<keyword evidence="5" id="KW-1185">Reference proteome</keyword>
<name>A0A6N8GPD3_9MICC</name>
<reference evidence="4 5" key="1">
    <citation type="submission" date="2019-12" db="EMBL/GenBank/DDBJ databases">
        <authorList>
            <person name="Shi Y."/>
        </authorList>
    </citation>
    <scope>NUCLEOTIDE SEQUENCE [LARGE SCALE GENOMIC DNA]</scope>
    <source>
        <strain evidence="4 5">JCM 17929</strain>
    </source>
</reference>
<accession>A0A6N8GPD3</accession>
<dbReference type="Gene3D" id="1.10.10.10">
    <property type="entry name" value="Winged helix-like DNA-binding domain superfamily/Winged helix DNA-binding domain"/>
    <property type="match status" value="1"/>
</dbReference>
<dbReference type="PROSITE" id="PS50921">
    <property type="entry name" value="ANTAR"/>
    <property type="match status" value="1"/>
</dbReference>